<evidence type="ECO:0000313" key="3">
    <source>
        <dbReference type="Proteomes" id="UP001417504"/>
    </source>
</evidence>
<accession>A0AAP0F4K5</accession>
<dbReference type="GO" id="GO:0003723">
    <property type="term" value="F:RNA binding"/>
    <property type="evidence" value="ECO:0007669"/>
    <property type="project" value="UniProtKB-KW"/>
</dbReference>
<comment type="caution">
    <text evidence="2">The sequence shown here is derived from an EMBL/GenBank/DDBJ whole genome shotgun (WGS) entry which is preliminary data.</text>
</comment>
<name>A0AAP0F4K5_9MAGN</name>
<gene>
    <name evidence="2" type="ORF">Sjap_021059</name>
</gene>
<proteinExistence type="predicted"/>
<keyword evidence="1" id="KW-0694">RNA-binding</keyword>
<organism evidence="2 3">
    <name type="scientific">Stephania japonica</name>
    <dbReference type="NCBI Taxonomy" id="461633"/>
    <lineage>
        <taxon>Eukaryota</taxon>
        <taxon>Viridiplantae</taxon>
        <taxon>Streptophyta</taxon>
        <taxon>Embryophyta</taxon>
        <taxon>Tracheophyta</taxon>
        <taxon>Spermatophyta</taxon>
        <taxon>Magnoliopsida</taxon>
        <taxon>Ranunculales</taxon>
        <taxon>Menispermaceae</taxon>
        <taxon>Menispermoideae</taxon>
        <taxon>Cissampelideae</taxon>
        <taxon>Stephania</taxon>
    </lineage>
</organism>
<protein>
    <submittedName>
        <fullName evidence="2">Uncharacterized protein</fullName>
    </submittedName>
</protein>
<sequence>MESQWHYIRHLITDGRQVNLDVNLEDRTLELWTHPDTPDPEDLERSGKFIEALILGFSTRVAMILMHKDDFLVETWSIEDMILELKRPVDAKRLYRNIKETKMAIEDYTSTAIVMEKSVLHVLGSSAKVNDAKEYIQHIISQYFLNIQASQTIPTRPPWCKRPEHTPVGRTILTQHEIKPETLCLRHTIPNPPLLLSQPIRLQYFEDYSLLPQFSSIVL</sequence>
<dbReference type="EMBL" id="JBBNAE010000008">
    <property type="protein sequence ID" value="KAK9103805.1"/>
    <property type="molecule type" value="Genomic_DNA"/>
</dbReference>
<dbReference type="GO" id="GO:0005634">
    <property type="term" value="C:nucleus"/>
    <property type="evidence" value="ECO:0007669"/>
    <property type="project" value="TreeGrafter"/>
</dbReference>
<dbReference type="Proteomes" id="UP001417504">
    <property type="component" value="Unassembled WGS sequence"/>
</dbReference>
<dbReference type="PANTHER" id="PTHR12826:SF13">
    <property type="entry name" value="RNA-BINDING PROTEIN PNO1"/>
    <property type="match status" value="1"/>
</dbReference>
<evidence type="ECO:0000313" key="2">
    <source>
        <dbReference type="EMBL" id="KAK9103805.1"/>
    </source>
</evidence>
<dbReference type="AlphaFoldDB" id="A0AAP0F4K5"/>
<evidence type="ECO:0000256" key="1">
    <source>
        <dbReference type="ARBA" id="ARBA00022884"/>
    </source>
</evidence>
<dbReference type="PANTHER" id="PTHR12826">
    <property type="entry name" value="RIBONUCLEASE Y"/>
    <property type="match status" value="1"/>
</dbReference>
<reference evidence="2 3" key="1">
    <citation type="submission" date="2024-01" db="EMBL/GenBank/DDBJ databases">
        <title>Genome assemblies of Stephania.</title>
        <authorList>
            <person name="Yang L."/>
        </authorList>
    </citation>
    <scope>NUCLEOTIDE SEQUENCE [LARGE SCALE GENOMIC DNA]</scope>
    <source>
        <strain evidence="2">QJT</strain>
        <tissue evidence="2">Leaf</tissue>
    </source>
</reference>
<keyword evidence="3" id="KW-1185">Reference proteome</keyword>